<proteinExistence type="predicted"/>
<keyword evidence="1" id="KW-0560">Oxidoreductase</keyword>
<evidence type="ECO:0000313" key="2">
    <source>
        <dbReference type="Proteomes" id="UP001056383"/>
    </source>
</evidence>
<dbReference type="InterPro" id="IPR008775">
    <property type="entry name" value="Phytyl_CoA_dOase-like"/>
</dbReference>
<dbReference type="Gene3D" id="2.60.120.620">
    <property type="entry name" value="q2cbj1_9rhob like domain"/>
    <property type="match status" value="1"/>
</dbReference>
<evidence type="ECO:0000313" key="1">
    <source>
        <dbReference type="EMBL" id="URN16140.1"/>
    </source>
</evidence>
<dbReference type="Pfam" id="PF05721">
    <property type="entry name" value="PhyH"/>
    <property type="match status" value="1"/>
</dbReference>
<reference evidence="1" key="1">
    <citation type="submission" date="2022-04" db="EMBL/GenBank/DDBJ databases">
        <title>Systematic whole-genome sequencing reveals an unexpected diversity among actinomycetoma pathogens and provides insights into their antibacterial susceptibilities.</title>
        <authorList>
            <person name="Watson A.K."/>
            <person name="Kepplinger B."/>
            <person name="Bakhiet S.M."/>
            <person name="Mhmoud N.A."/>
            <person name="Chapman J."/>
            <person name="Allenby N."/>
            <person name="Mickiewicz K."/>
            <person name="Goodfellow M."/>
            <person name="Fahal A.H."/>
            <person name="Errington J."/>
        </authorList>
    </citation>
    <scope>NUCLEOTIDE SEQUENCE</scope>
    <source>
        <strain evidence="1">SD 504</strain>
    </source>
</reference>
<organism evidence="1 2">
    <name type="scientific">Streptomyces sudanensis</name>
    <dbReference type="NCBI Taxonomy" id="436397"/>
    <lineage>
        <taxon>Bacteria</taxon>
        <taxon>Bacillati</taxon>
        <taxon>Actinomycetota</taxon>
        <taxon>Actinomycetes</taxon>
        <taxon>Kitasatosporales</taxon>
        <taxon>Streptomycetaceae</taxon>
        <taxon>Streptomyces</taxon>
    </lineage>
</organism>
<accession>A0ABY4TB03</accession>
<protein>
    <submittedName>
        <fullName evidence="1">Phytanoyl-CoA dioxygenase family protein</fullName>
    </submittedName>
</protein>
<name>A0ABY4TB03_9ACTN</name>
<gene>
    <name evidence="1" type="ORF">MW084_09475</name>
</gene>
<sequence length="263" mass="29633">MTEDLVAHVTREIGGLLRGLDAPQRRAFPFQGSMVPASPLREPWSRLIADEAILGTLRRLGAADLRWLSGYLISKPPRSPRLWWHQDWWAWKDELSFADMPPQISVLTYPTGSSTESGCLRVIPGSHRRRHRLHSVLPPAHTEEINRLPADHPAFEDQEDEVGIPLAPHDFVVCDVRLLHSTHANTTAGERPGVVLWYLPDHGGLPPAFRSHYSLNQCQPSEEERRASPELNHLLIPRNEIGGGSGILLDRTPGEDFDRRPVR</sequence>
<dbReference type="EMBL" id="CP095474">
    <property type="protein sequence ID" value="URN16140.1"/>
    <property type="molecule type" value="Genomic_DNA"/>
</dbReference>
<dbReference type="Proteomes" id="UP001056383">
    <property type="component" value="Chromosome"/>
</dbReference>
<keyword evidence="2" id="KW-1185">Reference proteome</keyword>
<dbReference type="PANTHER" id="PTHR20883:SF48">
    <property type="entry name" value="ECTOINE DIOXYGENASE"/>
    <property type="match status" value="1"/>
</dbReference>
<dbReference type="SUPFAM" id="SSF51197">
    <property type="entry name" value="Clavaminate synthase-like"/>
    <property type="match status" value="1"/>
</dbReference>
<keyword evidence="1" id="KW-0223">Dioxygenase</keyword>
<dbReference type="GO" id="GO:0051213">
    <property type="term" value="F:dioxygenase activity"/>
    <property type="evidence" value="ECO:0007669"/>
    <property type="project" value="UniProtKB-KW"/>
</dbReference>
<dbReference type="PANTHER" id="PTHR20883">
    <property type="entry name" value="PHYTANOYL-COA DIOXYGENASE DOMAIN CONTAINING 1"/>
    <property type="match status" value="1"/>
</dbReference>